<sequence>MKPGIRTVTLLLATALALTGTGSASGAPADSGALDGLWRTDGYGTLVAIDHGGHRLRTYETTALGCLPGATDATGTGSGRFRQPGEPDLTVRPDGPGRARLAFDDDAGHRTLLRTRSAPKDCAGRPDHDPRHIFDVFWQTFAENYPFFAARKTDWTAVRDRFRPQVTAKTTEDQLFAILRQMIEPLRDGHTYLDAGPGRRFSGHRADTELPTPASIARIDRAVAESVGVPLRRWARGALSYADLPDGTGYLRITRFTGYADKGGFPADMAELDRALDEILTPARTSGPRALRGLILDLRFNGGGSDRLALRVAQRLTDRPYTAYAKRARNDPRDPRRFTIPEPIHVTPRPGPRFTGPLAVLTGRLTISAGETFTQALMSRAPAPVRIGENTQGLFSDILDRHLPNGWTFGLPNEEYLTPATHRTYDITGIPPHIAVPVFTDEEFAHHHDSALAQARKLLRSTP</sequence>
<comment type="caution">
    <text evidence="4">The sequence shown here is derived from an EMBL/GenBank/DDBJ whole genome shotgun (WGS) entry which is preliminary data.</text>
</comment>
<feature type="compositionally biased region" description="Basic and acidic residues" evidence="1">
    <location>
        <begin position="83"/>
        <end position="96"/>
    </location>
</feature>
<dbReference type="CDD" id="cd07563">
    <property type="entry name" value="Peptidase_S41_IRBP"/>
    <property type="match status" value="1"/>
</dbReference>
<dbReference type="SUPFAM" id="SSF52096">
    <property type="entry name" value="ClpP/crotonase"/>
    <property type="match status" value="1"/>
</dbReference>
<feature type="domain" description="Tail specific protease" evidence="3">
    <location>
        <begin position="224"/>
        <end position="437"/>
    </location>
</feature>
<keyword evidence="5" id="KW-1185">Reference proteome</keyword>
<dbReference type="EMBL" id="JBFAUK010000027">
    <property type="protein sequence ID" value="MEV5510097.1"/>
    <property type="molecule type" value="Genomic_DNA"/>
</dbReference>
<accession>A0ABV3K4L9</accession>
<dbReference type="RefSeq" id="WP_241561542.1">
    <property type="nucleotide sequence ID" value="NZ_JBFAUK010000027.1"/>
</dbReference>
<organism evidence="4 5">
    <name type="scientific">Streptomyces orinoci</name>
    <name type="common">Streptoverticillium orinoci</name>
    <dbReference type="NCBI Taxonomy" id="67339"/>
    <lineage>
        <taxon>Bacteria</taxon>
        <taxon>Bacillati</taxon>
        <taxon>Actinomycetota</taxon>
        <taxon>Actinomycetes</taxon>
        <taxon>Kitasatosporales</taxon>
        <taxon>Streptomycetaceae</taxon>
        <taxon>Streptomyces</taxon>
    </lineage>
</organism>
<dbReference type="SMART" id="SM00245">
    <property type="entry name" value="TSPc"/>
    <property type="match status" value="1"/>
</dbReference>
<feature type="region of interest" description="Disordered" evidence="1">
    <location>
        <begin position="331"/>
        <end position="351"/>
    </location>
</feature>
<dbReference type="InterPro" id="IPR029045">
    <property type="entry name" value="ClpP/crotonase-like_dom_sf"/>
</dbReference>
<feature type="chain" id="PRO_5045768682" evidence="2">
    <location>
        <begin position="27"/>
        <end position="463"/>
    </location>
</feature>
<evidence type="ECO:0000256" key="1">
    <source>
        <dbReference type="SAM" id="MobiDB-lite"/>
    </source>
</evidence>
<gene>
    <name evidence="4" type="ORF">AB0L16_27290</name>
</gene>
<name>A0ABV3K4L9_STRON</name>
<dbReference type="Pfam" id="PF03572">
    <property type="entry name" value="Peptidase_S41"/>
    <property type="match status" value="1"/>
</dbReference>
<evidence type="ECO:0000313" key="5">
    <source>
        <dbReference type="Proteomes" id="UP001552594"/>
    </source>
</evidence>
<keyword evidence="2" id="KW-0732">Signal</keyword>
<protein>
    <submittedName>
        <fullName evidence="4">S41 family peptidase</fullName>
    </submittedName>
</protein>
<dbReference type="PANTHER" id="PTHR11261">
    <property type="entry name" value="INTERPHOTORECEPTOR RETINOID-BINDING PROTEIN"/>
    <property type="match status" value="1"/>
</dbReference>
<dbReference type="PANTHER" id="PTHR11261:SF3">
    <property type="entry name" value="RETINOL-BINDING PROTEIN 3"/>
    <property type="match status" value="1"/>
</dbReference>
<feature type="region of interest" description="Disordered" evidence="1">
    <location>
        <begin position="69"/>
        <end position="96"/>
    </location>
</feature>
<dbReference type="Pfam" id="PF14684">
    <property type="entry name" value="Tricorn_C1"/>
    <property type="match status" value="1"/>
</dbReference>
<reference evidence="4 5" key="1">
    <citation type="submission" date="2024-06" db="EMBL/GenBank/DDBJ databases">
        <title>The Natural Products Discovery Center: Release of the First 8490 Sequenced Strains for Exploring Actinobacteria Biosynthetic Diversity.</title>
        <authorList>
            <person name="Kalkreuter E."/>
            <person name="Kautsar S.A."/>
            <person name="Yang D."/>
            <person name="Bader C.D."/>
            <person name="Teijaro C.N."/>
            <person name="Fluegel L."/>
            <person name="Davis C.M."/>
            <person name="Simpson J.R."/>
            <person name="Lauterbach L."/>
            <person name="Steele A.D."/>
            <person name="Gui C."/>
            <person name="Meng S."/>
            <person name="Li G."/>
            <person name="Viehrig K."/>
            <person name="Ye F."/>
            <person name="Su P."/>
            <person name="Kiefer A.F."/>
            <person name="Nichols A."/>
            <person name="Cepeda A.J."/>
            <person name="Yan W."/>
            <person name="Fan B."/>
            <person name="Jiang Y."/>
            <person name="Adhikari A."/>
            <person name="Zheng C.-J."/>
            <person name="Schuster L."/>
            <person name="Cowan T.M."/>
            <person name="Smanski M.J."/>
            <person name="Chevrette M.G."/>
            <person name="De Carvalho L.P.S."/>
            <person name="Shen B."/>
        </authorList>
    </citation>
    <scope>NUCLEOTIDE SEQUENCE [LARGE SCALE GENOMIC DNA]</scope>
    <source>
        <strain evidence="4 5">NPDC052347</strain>
    </source>
</reference>
<evidence type="ECO:0000259" key="3">
    <source>
        <dbReference type="SMART" id="SM00245"/>
    </source>
</evidence>
<dbReference type="Gene3D" id="3.90.226.10">
    <property type="entry name" value="2-enoyl-CoA Hydratase, Chain A, domain 1"/>
    <property type="match status" value="1"/>
</dbReference>
<dbReference type="Gene3D" id="3.30.750.44">
    <property type="match status" value="1"/>
</dbReference>
<feature type="signal peptide" evidence="2">
    <location>
        <begin position="1"/>
        <end position="26"/>
    </location>
</feature>
<evidence type="ECO:0000256" key="2">
    <source>
        <dbReference type="SAM" id="SignalP"/>
    </source>
</evidence>
<dbReference type="InterPro" id="IPR005151">
    <property type="entry name" value="Tail-specific_protease"/>
</dbReference>
<dbReference type="InterPro" id="IPR028204">
    <property type="entry name" value="Tricorn_C1"/>
</dbReference>
<evidence type="ECO:0000313" key="4">
    <source>
        <dbReference type="EMBL" id="MEV5510097.1"/>
    </source>
</evidence>
<proteinExistence type="predicted"/>
<dbReference type="Proteomes" id="UP001552594">
    <property type="component" value="Unassembled WGS sequence"/>
</dbReference>